<dbReference type="Proteomes" id="UP000824028">
    <property type="component" value="Unassembled WGS sequence"/>
</dbReference>
<reference evidence="10" key="1">
    <citation type="journal article" date="2021" name="PeerJ">
        <title>Extensive microbial diversity within the chicken gut microbiome revealed by metagenomics and culture.</title>
        <authorList>
            <person name="Gilroy R."/>
            <person name="Ravi A."/>
            <person name="Getino M."/>
            <person name="Pursley I."/>
            <person name="Horton D.L."/>
            <person name="Alikhan N.F."/>
            <person name="Baker D."/>
            <person name="Gharbi K."/>
            <person name="Hall N."/>
            <person name="Watson M."/>
            <person name="Adriaenssens E.M."/>
            <person name="Foster-Nyarko E."/>
            <person name="Jarju S."/>
            <person name="Secka A."/>
            <person name="Antonio M."/>
            <person name="Oren A."/>
            <person name="Chaudhuri R.R."/>
            <person name="La Ragione R."/>
            <person name="Hildebrand F."/>
            <person name="Pallen M.J."/>
        </authorList>
    </citation>
    <scope>NUCLEOTIDE SEQUENCE</scope>
    <source>
        <strain evidence="10">ChiHjej9B8-1298</strain>
    </source>
</reference>
<feature type="domain" description="Methyltransferase type 11" evidence="9">
    <location>
        <begin position="50"/>
        <end position="143"/>
    </location>
</feature>
<dbReference type="Pfam" id="PF08241">
    <property type="entry name" value="Methyltransf_11"/>
    <property type="match status" value="1"/>
</dbReference>
<keyword evidence="6 8" id="KW-0949">S-adenosyl-L-methionine</keyword>
<comment type="pathway">
    <text evidence="2 8">Cofactor biosynthesis; biotin biosynthesis.</text>
</comment>
<organism evidence="10 11">
    <name type="scientific">Candidatus Bacteroides merdigallinarum</name>
    <dbReference type="NCBI Taxonomy" id="2838473"/>
    <lineage>
        <taxon>Bacteria</taxon>
        <taxon>Pseudomonadati</taxon>
        <taxon>Bacteroidota</taxon>
        <taxon>Bacteroidia</taxon>
        <taxon>Bacteroidales</taxon>
        <taxon>Bacteroidaceae</taxon>
        <taxon>Bacteroides</taxon>
    </lineage>
</organism>
<evidence type="ECO:0000256" key="5">
    <source>
        <dbReference type="ARBA" id="ARBA00022679"/>
    </source>
</evidence>
<dbReference type="InterPro" id="IPR050602">
    <property type="entry name" value="Malonyl-ACP_OMT"/>
</dbReference>
<sequence>MDKQRIAECFARARQSYDREARVQHQVAERMLRRLLETCPNQEIFTHIAEVGCGTGIYSRLLQAAFHPEMLWLNDLCPEMQESLTDLLRLPTVCFTPGDAEEVALPHQAQIITSCSTLQWFADLPAFFRRCHQVLPAGGILAFTTFGGENLREIRTLTGNGLHYPALPELREMLSGGYRVLHASEEVVPLAFPTPVDVLRHLKQTGVTGTEKRMWTRSRLQTFSEEYIRLFSTEQGQVSLTYHPVYVIAEKR</sequence>
<keyword evidence="4 8" id="KW-0489">Methyltransferase</keyword>
<comment type="caution">
    <text evidence="10">The sequence shown here is derived from an EMBL/GenBank/DDBJ whole genome shotgun (WGS) entry which is preliminary data.</text>
</comment>
<dbReference type="EC" id="2.1.1.197" evidence="3 8"/>
<keyword evidence="7 8" id="KW-0093">Biotin biosynthesis</keyword>
<dbReference type="Gene3D" id="3.40.50.150">
    <property type="entry name" value="Vaccinia Virus protein VP39"/>
    <property type="match status" value="1"/>
</dbReference>
<comment type="catalytic activity">
    <reaction evidence="1 8">
        <text>malonyl-[ACP] + S-adenosyl-L-methionine = malonyl-[ACP] methyl ester + S-adenosyl-L-homocysteine</text>
        <dbReference type="Rhea" id="RHEA:17105"/>
        <dbReference type="Rhea" id="RHEA-COMP:9623"/>
        <dbReference type="Rhea" id="RHEA-COMP:9954"/>
        <dbReference type="ChEBI" id="CHEBI:57856"/>
        <dbReference type="ChEBI" id="CHEBI:59789"/>
        <dbReference type="ChEBI" id="CHEBI:78449"/>
        <dbReference type="ChEBI" id="CHEBI:78845"/>
        <dbReference type="EC" id="2.1.1.197"/>
    </reaction>
</comment>
<gene>
    <name evidence="8 10" type="primary">bioC</name>
    <name evidence="10" type="ORF">H9814_01520</name>
</gene>
<evidence type="ECO:0000256" key="8">
    <source>
        <dbReference type="HAMAP-Rule" id="MF_00835"/>
    </source>
</evidence>
<dbReference type="GO" id="GO:0009102">
    <property type="term" value="P:biotin biosynthetic process"/>
    <property type="evidence" value="ECO:0007669"/>
    <property type="project" value="UniProtKB-UniRule"/>
</dbReference>
<accession>A0A9D2E7J1</accession>
<dbReference type="GO" id="GO:0008757">
    <property type="term" value="F:S-adenosylmethionine-dependent methyltransferase activity"/>
    <property type="evidence" value="ECO:0007669"/>
    <property type="project" value="InterPro"/>
</dbReference>
<evidence type="ECO:0000256" key="4">
    <source>
        <dbReference type="ARBA" id="ARBA00022603"/>
    </source>
</evidence>
<evidence type="ECO:0000313" key="10">
    <source>
        <dbReference type="EMBL" id="HIZ32215.1"/>
    </source>
</evidence>
<evidence type="ECO:0000259" key="9">
    <source>
        <dbReference type="Pfam" id="PF08241"/>
    </source>
</evidence>
<evidence type="ECO:0000256" key="7">
    <source>
        <dbReference type="ARBA" id="ARBA00022756"/>
    </source>
</evidence>
<name>A0A9D2E7J1_9BACE</name>
<dbReference type="NCBIfam" id="TIGR02072">
    <property type="entry name" value="BioC"/>
    <property type="match status" value="1"/>
</dbReference>
<evidence type="ECO:0000256" key="2">
    <source>
        <dbReference type="ARBA" id="ARBA00004746"/>
    </source>
</evidence>
<dbReference type="InterPro" id="IPR013216">
    <property type="entry name" value="Methyltransf_11"/>
</dbReference>
<dbReference type="HAMAP" id="MF_00835">
    <property type="entry name" value="BioC"/>
    <property type="match status" value="1"/>
</dbReference>
<evidence type="ECO:0000313" key="11">
    <source>
        <dbReference type="Proteomes" id="UP000824028"/>
    </source>
</evidence>
<dbReference type="SUPFAM" id="SSF53335">
    <property type="entry name" value="S-adenosyl-L-methionine-dependent methyltransferases"/>
    <property type="match status" value="1"/>
</dbReference>
<dbReference type="AlphaFoldDB" id="A0A9D2E7J1"/>
<dbReference type="PANTHER" id="PTHR13090:SF1">
    <property type="entry name" value="ARGININE-HYDROXYLASE NDUFAF5, MITOCHONDRIAL"/>
    <property type="match status" value="1"/>
</dbReference>
<dbReference type="GO" id="GO:0102130">
    <property type="term" value="F:malonyl-CoA methyltransferase activity"/>
    <property type="evidence" value="ECO:0007669"/>
    <property type="project" value="UniProtKB-EC"/>
</dbReference>
<comment type="similarity">
    <text evidence="8">Belongs to the methyltransferase superfamily.</text>
</comment>
<dbReference type="InterPro" id="IPR011814">
    <property type="entry name" value="BioC"/>
</dbReference>
<evidence type="ECO:0000256" key="3">
    <source>
        <dbReference type="ARBA" id="ARBA00012327"/>
    </source>
</evidence>
<dbReference type="PANTHER" id="PTHR13090">
    <property type="entry name" value="ARGININE-HYDROXYLASE NDUFAF5, MITOCHONDRIAL"/>
    <property type="match status" value="1"/>
</dbReference>
<reference evidence="10" key="2">
    <citation type="submission" date="2021-04" db="EMBL/GenBank/DDBJ databases">
        <authorList>
            <person name="Gilroy R."/>
        </authorList>
    </citation>
    <scope>NUCLEOTIDE SEQUENCE</scope>
    <source>
        <strain evidence="10">ChiHjej9B8-1298</strain>
    </source>
</reference>
<proteinExistence type="inferred from homology"/>
<dbReference type="GO" id="GO:0010340">
    <property type="term" value="F:carboxyl-O-methyltransferase activity"/>
    <property type="evidence" value="ECO:0007669"/>
    <property type="project" value="UniProtKB-UniRule"/>
</dbReference>
<dbReference type="InterPro" id="IPR029063">
    <property type="entry name" value="SAM-dependent_MTases_sf"/>
</dbReference>
<evidence type="ECO:0000256" key="1">
    <source>
        <dbReference type="ARBA" id="ARBA00000852"/>
    </source>
</evidence>
<dbReference type="CDD" id="cd02440">
    <property type="entry name" value="AdoMet_MTases"/>
    <property type="match status" value="1"/>
</dbReference>
<comment type="function">
    <text evidence="8">Converts the free carboxyl group of a malonyl-thioester to its methyl ester by transfer of a methyl group from S-adenosyl-L-methionine (SAM). It allows to synthesize pimeloyl-ACP via the fatty acid synthetic pathway.</text>
</comment>
<protein>
    <recommendedName>
        <fullName evidence="3 8">Malonyl-[acyl-carrier protein] O-methyltransferase</fullName>
        <shortName evidence="8">Malonyl-ACP O-methyltransferase</shortName>
        <ecNumber evidence="3 8">2.1.1.197</ecNumber>
    </recommendedName>
    <alternativeName>
        <fullName evidence="8">Biotin synthesis protein BioC</fullName>
    </alternativeName>
</protein>
<keyword evidence="5 8" id="KW-0808">Transferase</keyword>
<dbReference type="GO" id="GO:0032259">
    <property type="term" value="P:methylation"/>
    <property type="evidence" value="ECO:0007669"/>
    <property type="project" value="UniProtKB-KW"/>
</dbReference>
<evidence type="ECO:0000256" key="6">
    <source>
        <dbReference type="ARBA" id="ARBA00022691"/>
    </source>
</evidence>
<dbReference type="EMBL" id="DXBX01000011">
    <property type="protein sequence ID" value="HIZ32215.1"/>
    <property type="molecule type" value="Genomic_DNA"/>
</dbReference>